<feature type="domain" description="ACB" evidence="4">
    <location>
        <begin position="5"/>
        <end position="93"/>
    </location>
</feature>
<dbReference type="PANTHER" id="PTHR23310:SF62">
    <property type="entry name" value="ACYL-COA BINDING PROTEIN 1, ISOFORM A"/>
    <property type="match status" value="1"/>
</dbReference>
<dbReference type="InterPro" id="IPR000582">
    <property type="entry name" value="Acyl-CoA-binding_protein"/>
</dbReference>
<keyword evidence="2" id="KW-0446">Lipid-binding</keyword>
<proteinExistence type="inferred from homology"/>
<dbReference type="PROSITE" id="PS51228">
    <property type="entry name" value="ACB_2"/>
    <property type="match status" value="1"/>
</dbReference>
<dbReference type="GO" id="GO:0006631">
    <property type="term" value="P:fatty acid metabolic process"/>
    <property type="evidence" value="ECO:0007669"/>
    <property type="project" value="TreeGrafter"/>
</dbReference>
<organism evidence="5 6">
    <name type="scientific">Polarella glacialis</name>
    <name type="common">Dinoflagellate</name>
    <dbReference type="NCBI Taxonomy" id="89957"/>
    <lineage>
        <taxon>Eukaryota</taxon>
        <taxon>Sar</taxon>
        <taxon>Alveolata</taxon>
        <taxon>Dinophyceae</taxon>
        <taxon>Suessiales</taxon>
        <taxon>Suessiaceae</taxon>
        <taxon>Polarella</taxon>
    </lineage>
</organism>
<dbReference type="OrthoDB" id="346910at2759"/>
<dbReference type="GO" id="GO:0000062">
    <property type="term" value="F:fatty-acyl-CoA binding"/>
    <property type="evidence" value="ECO:0007669"/>
    <property type="project" value="InterPro"/>
</dbReference>
<dbReference type="SUPFAM" id="SSF47027">
    <property type="entry name" value="Acyl-CoA binding protein"/>
    <property type="match status" value="1"/>
</dbReference>
<name>A0A813E7P0_POLGL</name>
<dbReference type="InterPro" id="IPR035984">
    <property type="entry name" value="Acyl-CoA-binding_sf"/>
</dbReference>
<dbReference type="AlphaFoldDB" id="A0A813E7P0"/>
<keyword evidence="6" id="KW-1185">Reference proteome</keyword>
<dbReference type="EMBL" id="CAJNNV010006434">
    <property type="protein sequence ID" value="CAE8593621.1"/>
    <property type="molecule type" value="Genomic_DNA"/>
</dbReference>
<dbReference type="Pfam" id="PF00887">
    <property type="entry name" value="ACBP"/>
    <property type="match status" value="1"/>
</dbReference>
<dbReference type="InterPro" id="IPR014352">
    <property type="entry name" value="FERM/acyl-CoA-bd_prot_sf"/>
</dbReference>
<dbReference type="Gene3D" id="1.20.80.10">
    <property type="match status" value="1"/>
</dbReference>
<gene>
    <name evidence="5" type="ORF">PGLA1383_LOCUS12213</name>
</gene>
<feature type="compositionally biased region" description="Low complexity" evidence="3">
    <location>
        <begin position="93"/>
        <end position="103"/>
    </location>
</feature>
<reference evidence="5" key="1">
    <citation type="submission" date="2021-02" db="EMBL/GenBank/DDBJ databases">
        <authorList>
            <person name="Dougan E. K."/>
            <person name="Rhodes N."/>
            <person name="Thang M."/>
            <person name="Chan C."/>
        </authorList>
    </citation>
    <scope>NUCLEOTIDE SEQUENCE</scope>
</reference>
<evidence type="ECO:0000256" key="2">
    <source>
        <dbReference type="ARBA" id="ARBA00023121"/>
    </source>
</evidence>
<dbReference type="PRINTS" id="PR00689">
    <property type="entry name" value="ACOABINDINGP"/>
</dbReference>
<comment type="caution">
    <text evidence="5">The sequence shown here is derived from an EMBL/GenBank/DDBJ whole genome shotgun (WGS) entry which is preliminary data.</text>
</comment>
<evidence type="ECO:0000313" key="5">
    <source>
        <dbReference type="EMBL" id="CAE8593621.1"/>
    </source>
</evidence>
<evidence type="ECO:0000259" key="4">
    <source>
        <dbReference type="PROSITE" id="PS51228"/>
    </source>
</evidence>
<accession>A0A813E7P0</accession>
<sequence>MASAQEFRFQQAVQHIQSTGASAKSMSNEQKLVFYSLYKQTTEGDAKGDRPGFMSFVARAKWDAWNSVRGKSQEESMARYIAEYEKELGSGVSTCDTSSTSTGGSAGMRCGC</sequence>
<evidence type="ECO:0000256" key="3">
    <source>
        <dbReference type="SAM" id="MobiDB-lite"/>
    </source>
</evidence>
<dbReference type="Proteomes" id="UP000654075">
    <property type="component" value="Unassembled WGS sequence"/>
</dbReference>
<feature type="region of interest" description="Disordered" evidence="3">
    <location>
        <begin position="93"/>
        <end position="112"/>
    </location>
</feature>
<evidence type="ECO:0000313" key="6">
    <source>
        <dbReference type="Proteomes" id="UP000654075"/>
    </source>
</evidence>
<evidence type="ECO:0000256" key="1">
    <source>
        <dbReference type="ARBA" id="ARBA00005567"/>
    </source>
</evidence>
<dbReference type="PANTHER" id="PTHR23310">
    <property type="entry name" value="ACYL-COA-BINDING PROTEIN, ACBP"/>
    <property type="match status" value="1"/>
</dbReference>
<protein>
    <recommendedName>
        <fullName evidence="4">ACB domain-containing protein</fullName>
    </recommendedName>
</protein>
<dbReference type="OMA" id="TPTNECK"/>
<comment type="similarity">
    <text evidence="1">Belongs to the ACBP family.</text>
</comment>